<proteinExistence type="predicted"/>
<feature type="region of interest" description="Disordered" evidence="1">
    <location>
        <begin position="61"/>
        <end position="83"/>
    </location>
</feature>
<sequence length="323" mass="32904">MEDSSDSAARESAAMTSPCYVYRLKHNPSWAKLGVPPTTLTSTAAPLRRCSPCVASAAQSAVPSADASMLSTRSGPPSRSIDQAAIGANTAPHHERQLPQTQSHLAPHSVYARSPACSSVGGARAGAHSSADGGACASAGGGWSMETNRESRTPQRTDGTRSPRVSTRSSATAEDGGSGVFIGRQSGDSRGFAEPGSVAATEMSCQEPTTREASRPPSSLSLMTASSTRAKDSHLMGSAAVVGVPGPLDTLYIPLRRPAPRGCAATRQHFSIFDTSPQVASVAANASGIGAGRAMRTARDGHAGLAPAADTYKTTSSAYGCGC</sequence>
<feature type="compositionally biased region" description="Polar residues" evidence="1">
    <location>
        <begin position="69"/>
        <end position="81"/>
    </location>
</feature>
<dbReference type="AlphaFoldDB" id="A0AAW0EY14"/>
<accession>A0AAW0EY14</accession>
<evidence type="ECO:0000313" key="3">
    <source>
        <dbReference type="Proteomes" id="UP001430356"/>
    </source>
</evidence>
<keyword evidence="3" id="KW-1185">Reference proteome</keyword>
<feature type="compositionally biased region" description="Basic and acidic residues" evidence="1">
    <location>
        <begin position="147"/>
        <end position="161"/>
    </location>
</feature>
<dbReference type="EMBL" id="JAECZO010000135">
    <property type="protein sequence ID" value="KAK7198169.1"/>
    <property type="molecule type" value="Genomic_DNA"/>
</dbReference>
<evidence type="ECO:0000313" key="2">
    <source>
        <dbReference type="EMBL" id="KAK7198169.1"/>
    </source>
</evidence>
<comment type="caution">
    <text evidence="2">The sequence shown here is derived from an EMBL/GenBank/DDBJ whole genome shotgun (WGS) entry which is preliminary data.</text>
</comment>
<protein>
    <submittedName>
        <fullName evidence="2">Uncharacterized protein</fullName>
    </submittedName>
</protein>
<feature type="region of interest" description="Disordered" evidence="1">
    <location>
        <begin position="114"/>
        <end position="221"/>
    </location>
</feature>
<feature type="compositionally biased region" description="Polar residues" evidence="1">
    <location>
        <begin position="163"/>
        <end position="172"/>
    </location>
</feature>
<dbReference type="Proteomes" id="UP001430356">
    <property type="component" value="Unassembled WGS sequence"/>
</dbReference>
<evidence type="ECO:0000256" key="1">
    <source>
        <dbReference type="SAM" id="MobiDB-lite"/>
    </source>
</evidence>
<feature type="compositionally biased region" description="Low complexity" evidence="1">
    <location>
        <begin position="118"/>
        <end position="138"/>
    </location>
</feature>
<organism evidence="2 3">
    <name type="scientific">Novymonas esmeraldas</name>
    <dbReference type="NCBI Taxonomy" id="1808958"/>
    <lineage>
        <taxon>Eukaryota</taxon>
        <taxon>Discoba</taxon>
        <taxon>Euglenozoa</taxon>
        <taxon>Kinetoplastea</taxon>
        <taxon>Metakinetoplastina</taxon>
        <taxon>Trypanosomatida</taxon>
        <taxon>Trypanosomatidae</taxon>
        <taxon>Novymonas</taxon>
    </lineage>
</organism>
<name>A0AAW0EY14_9TRYP</name>
<reference evidence="2 3" key="1">
    <citation type="journal article" date="2021" name="MBio">
        <title>A New Model Trypanosomatid, Novymonas esmeraldas: Genomic Perception of Its 'Candidatus Pandoraea novymonadis' Endosymbiont.</title>
        <authorList>
            <person name="Zakharova A."/>
            <person name="Saura A."/>
            <person name="Butenko A."/>
            <person name="Podesvova L."/>
            <person name="Warmusova S."/>
            <person name="Kostygov A.Y."/>
            <person name="Nenarokova A."/>
            <person name="Lukes J."/>
            <person name="Opperdoes F.R."/>
            <person name="Yurchenko V."/>
        </authorList>
    </citation>
    <scope>NUCLEOTIDE SEQUENCE [LARGE SCALE GENOMIC DNA]</scope>
    <source>
        <strain evidence="2 3">E262AT.01</strain>
    </source>
</reference>
<gene>
    <name evidence="2" type="ORF">NESM_000773600</name>
</gene>